<dbReference type="Pfam" id="PF06013">
    <property type="entry name" value="WXG100"/>
    <property type="match status" value="1"/>
</dbReference>
<dbReference type="InterPro" id="IPR010310">
    <property type="entry name" value="T7SS_ESAT-6-like"/>
</dbReference>
<evidence type="ECO:0000313" key="3">
    <source>
        <dbReference type="Proteomes" id="UP001527099"/>
    </source>
</evidence>
<proteinExistence type="inferred from homology"/>
<dbReference type="Proteomes" id="UP001527099">
    <property type="component" value="Unassembled WGS sequence"/>
</dbReference>
<name>A0ABT4G7E7_9BACL</name>
<organism evidence="2 3">
    <name type="scientific">Paenibacillus alginolyticus</name>
    <dbReference type="NCBI Taxonomy" id="59839"/>
    <lineage>
        <taxon>Bacteria</taxon>
        <taxon>Bacillati</taxon>
        <taxon>Bacillota</taxon>
        <taxon>Bacilli</taxon>
        <taxon>Bacillales</taxon>
        <taxon>Paenibacillaceae</taxon>
        <taxon>Paenibacillus</taxon>
    </lineage>
</organism>
<sequence length="100" mass="11524">MARKIVVEPEVLERTATSMESKAGEYKQQYDQLFNEVKAMGAAWKGADNLAFTEQIEGFRPEFEEMFALINDYNTFLRSSSKIYRDTQTETINAAKRLTN</sequence>
<dbReference type="InterPro" id="IPR036689">
    <property type="entry name" value="ESAT-6-like_sf"/>
</dbReference>
<evidence type="ECO:0000313" key="2">
    <source>
        <dbReference type="EMBL" id="MCY9692058.1"/>
    </source>
</evidence>
<accession>A0ABT4G7E7</accession>
<keyword evidence="3" id="KW-1185">Reference proteome</keyword>
<protein>
    <recommendedName>
        <fullName evidence="1">ESAT-6-like protein</fullName>
    </recommendedName>
</protein>
<comment type="caution">
    <text evidence="2">The sequence shown here is derived from an EMBL/GenBank/DDBJ whole genome shotgun (WGS) entry which is preliminary data.</text>
</comment>
<dbReference type="SUPFAM" id="SSF140453">
    <property type="entry name" value="EsxAB dimer-like"/>
    <property type="match status" value="1"/>
</dbReference>
<evidence type="ECO:0000256" key="1">
    <source>
        <dbReference type="RuleBase" id="RU362001"/>
    </source>
</evidence>
<dbReference type="Gene3D" id="1.10.287.1060">
    <property type="entry name" value="ESAT-6-like"/>
    <property type="match status" value="1"/>
</dbReference>
<gene>
    <name evidence="2" type="ORF">M5X19_03840</name>
</gene>
<comment type="similarity">
    <text evidence="1">Belongs to the WXG100 family.</text>
</comment>
<dbReference type="RefSeq" id="WP_268613680.1">
    <property type="nucleotide sequence ID" value="NZ_JAMDMX010000008.1"/>
</dbReference>
<dbReference type="NCBIfam" id="TIGR03930">
    <property type="entry name" value="WXG100_ESAT6"/>
    <property type="match status" value="1"/>
</dbReference>
<dbReference type="EMBL" id="JAMDMX010000008">
    <property type="protein sequence ID" value="MCY9692058.1"/>
    <property type="molecule type" value="Genomic_DNA"/>
</dbReference>
<reference evidence="2 3" key="1">
    <citation type="submission" date="2022-05" db="EMBL/GenBank/DDBJ databases">
        <title>Genome Sequencing of Bee-Associated Microbes.</title>
        <authorList>
            <person name="Dunlap C."/>
        </authorList>
    </citation>
    <scope>NUCLEOTIDE SEQUENCE [LARGE SCALE GENOMIC DNA]</scope>
    <source>
        <strain evidence="2 3">NRRL B-14421</strain>
    </source>
</reference>